<evidence type="ECO:0000256" key="1">
    <source>
        <dbReference type="ARBA" id="ARBA00004173"/>
    </source>
</evidence>
<dbReference type="FunFam" id="1.10.10.200:FF:000002">
    <property type="entry name" value="Probable transcriptional regulatory protein CLM62_37755"/>
    <property type="match status" value="1"/>
</dbReference>
<accession>A0A6P3XAN6</accession>
<name>A0A6P3XAN6_DINQU</name>
<comment type="similarity">
    <text evidence="2">Belongs to the TACO1 family.</text>
</comment>
<evidence type="ECO:0000259" key="4">
    <source>
        <dbReference type="Pfam" id="PF20772"/>
    </source>
</evidence>
<dbReference type="InterPro" id="IPR048300">
    <property type="entry name" value="TACO1_YebC-like_2nd/3rd_dom"/>
</dbReference>
<sequence>MNRVLINRCIYLTLKDGKRFKGHSKWQNIKHIKAANDHEKMVLFSRFRNQMKFAIKEHGSAKPEDNLKLAQIIEQAKKANMPLATIKNCIEKIESRKDKTKEGTIEIRGPGSYVMIAHYMTDNTKQMQLELNCKLKKCSGKIADSSIKNLFAHIGNIIVEKKGTLEEATDDAINVGAENVEEFEEDDEQYFQFTCDPKDTLKIKHLLESRQYYVVSVTNDYVPHNVVQLNESDLKSAFQIRERILSLEDINDIYDNIVQD</sequence>
<dbReference type="SUPFAM" id="SSF75625">
    <property type="entry name" value="YebC-like"/>
    <property type="match status" value="1"/>
</dbReference>
<organism evidence="5 6">
    <name type="scientific">Dinoponera quadriceps</name>
    <name type="common">South American ant</name>
    <dbReference type="NCBI Taxonomy" id="609295"/>
    <lineage>
        <taxon>Eukaryota</taxon>
        <taxon>Metazoa</taxon>
        <taxon>Ecdysozoa</taxon>
        <taxon>Arthropoda</taxon>
        <taxon>Hexapoda</taxon>
        <taxon>Insecta</taxon>
        <taxon>Pterygota</taxon>
        <taxon>Neoptera</taxon>
        <taxon>Endopterygota</taxon>
        <taxon>Hymenoptera</taxon>
        <taxon>Apocrita</taxon>
        <taxon>Aculeata</taxon>
        <taxon>Formicoidea</taxon>
        <taxon>Formicidae</taxon>
        <taxon>Ponerinae</taxon>
        <taxon>Ponerini</taxon>
        <taxon>Dinoponera</taxon>
    </lineage>
</organism>
<dbReference type="PANTHER" id="PTHR12532:SF0">
    <property type="entry name" value="TRANSLATIONAL ACTIVATOR OF CYTOCHROME C OXIDASE 1"/>
    <property type="match status" value="1"/>
</dbReference>
<dbReference type="RefSeq" id="XP_014474944.1">
    <property type="nucleotide sequence ID" value="XM_014619458.1"/>
</dbReference>
<protein>
    <submittedName>
        <fullName evidence="6">Translational activator of cytochrome c oxidase 1</fullName>
    </submittedName>
</protein>
<evidence type="ECO:0000313" key="5">
    <source>
        <dbReference type="Proteomes" id="UP000515204"/>
    </source>
</evidence>
<dbReference type="InterPro" id="IPR017856">
    <property type="entry name" value="Integrase-like_N"/>
</dbReference>
<dbReference type="GO" id="GO:0005739">
    <property type="term" value="C:mitochondrion"/>
    <property type="evidence" value="ECO:0007669"/>
    <property type="project" value="UniProtKB-SubCell"/>
</dbReference>
<comment type="subcellular location">
    <subcellularLocation>
        <location evidence="1">Mitochondrion</location>
    </subcellularLocation>
</comment>
<evidence type="ECO:0000256" key="2">
    <source>
        <dbReference type="ARBA" id="ARBA00008724"/>
    </source>
</evidence>
<dbReference type="KEGG" id="dqu:106744565"/>
<dbReference type="Pfam" id="PF01709">
    <property type="entry name" value="Transcrip_reg"/>
    <property type="match status" value="1"/>
</dbReference>
<dbReference type="Gene3D" id="3.30.70.980">
    <property type="match status" value="2"/>
</dbReference>
<dbReference type="GeneID" id="106744565"/>
<feature type="domain" description="TACO1/YebC-like second and third" evidence="3">
    <location>
        <begin position="101"/>
        <end position="257"/>
    </location>
</feature>
<keyword evidence="5" id="KW-1185">Reference proteome</keyword>
<dbReference type="PANTHER" id="PTHR12532">
    <property type="entry name" value="TRANSLATIONAL ACTIVATOR OF CYTOCHROME C OXIDASE 1"/>
    <property type="match status" value="1"/>
</dbReference>
<evidence type="ECO:0000313" key="6">
    <source>
        <dbReference type="RefSeq" id="XP_014474944.1"/>
    </source>
</evidence>
<feature type="domain" description="TACO1/YebC-like N-terminal" evidence="4">
    <location>
        <begin position="24"/>
        <end position="93"/>
    </location>
</feature>
<evidence type="ECO:0000259" key="3">
    <source>
        <dbReference type="Pfam" id="PF01709"/>
    </source>
</evidence>
<proteinExistence type="inferred from homology"/>
<dbReference type="Pfam" id="PF20772">
    <property type="entry name" value="TACO1_YebC_N"/>
    <property type="match status" value="1"/>
</dbReference>
<dbReference type="InterPro" id="IPR026564">
    <property type="entry name" value="Transcrip_reg_TACO1-like_dom3"/>
</dbReference>
<dbReference type="InterPro" id="IPR029072">
    <property type="entry name" value="YebC-like"/>
</dbReference>
<dbReference type="InterPro" id="IPR002876">
    <property type="entry name" value="Transcrip_reg_TACO1-like"/>
</dbReference>
<reference evidence="6" key="1">
    <citation type="submission" date="2025-08" db="UniProtKB">
        <authorList>
            <consortium name="RefSeq"/>
        </authorList>
    </citation>
    <scope>IDENTIFICATION</scope>
</reference>
<dbReference type="Proteomes" id="UP000515204">
    <property type="component" value="Unplaced"/>
</dbReference>
<dbReference type="Gene3D" id="1.10.10.200">
    <property type="match status" value="1"/>
</dbReference>
<dbReference type="InterPro" id="IPR049083">
    <property type="entry name" value="TACO1_YebC_N"/>
</dbReference>
<dbReference type="OrthoDB" id="2017544at2759"/>
<gene>
    <name evidence="6" type="primary">LOC106744565</name>
</gene>
<dbReference type="AlphaFoldDB" id="A0A6P3XAN6"/>